<evidence type="ECO:0000256" key="1">
    <source>
        <dbReference type="ARBA" id="ARBA00006484"/>
    </source>
</evidence>
<dbReference type="InterPro" id="IPR002347">
    <property type="entry name" value="SDR_fam"/>
</dbReference>
<dbReference type="PRINTS" id="PR00081">
    <property type="entry name" value="GDHRDH"/>
</dbReference>
<dbReference type="SUPFAM" id="SSF51735">
    <property type="entry name" value="NAD(P)-binding Rossmann-fold domains"/>
    <property type="match status" value="1"/>
</dbReference>
<gene>
    <name evidence="4" type="ORF">SAMN05216289_105122</name>
</gene>
<dbReference type="InterPro" id="IPR057326">
    <property type="entry name" value="KR_dom"/>
</dbReference>
<dbReference type="OrthoDB" id="9803333at2"/>
<reference evidence="4 5" key="1">
    <citation type="submission" date="2016-10" db="EMBL/GenBank/DDBJ databases">
        <authorList>
            <person name="de Groot N.N."/>
        </authorList>
    </citation>
    <scope>NUCLEOTIDE SEQUENCE [LARGE SCALE GENOMIC DNA]</scope>
    <source>
        <strain evidence="4 5">CGMCC 1.7659</strain>
    </source>
</reference>
<feature type="domain" description="Ketoreductase" evidence="3">
    <location>
        <begin position="4"/>
        <end position="192"/>
    </location>
</feature>
<dbReference type="STRING" id="578942.SAMN05216289_105122"/>
<dbReference type="GO" id="GO:0016491">
    <property type="term" value="F:oxidoreductase activity"/>
    <property type="evidence" value="ECO:0007669"/>
    <property type="project" value="UniProtKB-KW"/>
</dbReference>
<protein>
    <submittedName>
        <fullName evidence="4">NAD(P)-dependent dehydrogenase, short-chain alcohol dehydrogenase family</fullName>
    </submittedName>
</protein>
<dbReference type="PANTHER" id="PTHR43639">
    <property type="entry name" value="OXIDOREDUCTASE, SHORT-CHAIN DEHYDROGENASE/REDUCTASE FAMILY (AFU_ORTHOLOGUE AFUA_5G02870)"/>
    <property type="match status" value="1"/>
</dbReference>
<evidence type="ECO:0000259" key="3">
    <source>
        <dbReference type="SMART" id="SM00822"/>
    </source>
</evidence>
<proteinExistence type="inferred from homology"/>
<dbReference type="PRINTS" id="PR00080">
    <property type="entry name" value="SDRFAMILY"/>
</dbReference>
<evidence type="ECO:0000256" key="2">
    <source>
        <dbReference type="ARBA" id="ARBA00023002"/>
    </source>
</evidence>
<keyword evidence="5" id="KW-1185">Reference proteome</keyword>
<evidence type="ECO:0000313" key="5">
    <source>
        <dbReference type="Proteomes" id="UP000198575"/>
    </source>
</evidence>
<dbReference type="PANTHER" id="PTHR43639:SF1">
    <property type="entry name" value="SHORT-CHAIN DEHYDROGENASE_REDUCTASE FAMILY PROTEIN"/>
    <property type="match status" value="1"/>
</dbReference>
<comment type="similarity">
    <text evidence="1">Belongs to the short-chain dehydrogenases/reductases (SDR) family.</text>
</comment>
<dbReference type="Pfam" id="PF13561">
    <property type="entry name" value="adh_short_C2"/>
    <property type="match status" value="1"/>
</dbReference>
<organism evidence="4 5">
    <name type="scientific">Dokdonella immobilis</name>
    <dbReference type="NCBI Taxonomy" id="578942"/>
    <lineage>
        <taxon>Bacteria</taxon>
        <taxon>Pseudomonadati</taxon>
        <taxon>Pseudomonadota</taxon>
        <taxon>Gammaproteobacteria</taxon>
        <taxon>Lysobacterales</taxon>
        <taxon>Rhodanobacteraceae</taxon>
        <taxon>Dokdonella</taxon>
    </lineage>
</organism>
<dbReference type="Gene3D" id="3.40.50.720">
    <property type="entry name" value="NAD(P)-binding Rossmann-like Domain"/>
    <property type="match status" value="1"/>
</dbReference>
<sequence>MTAKIALITGASRGLGRAAALHLAAAGTHVIGTYRSAKDEAESVAREIRAHGVKAAMLPFDAETTDIAAFVGAVQKTLESEFGTGRFDHLVNNAGVGGYTAFADTTPEQLDQLYRVHVRAPFLLTQALVPMINTGGSVLFVSSGLARFTLPGYSAYAAMKGAIEVLTRYVARELGERGIRANVLAPGAIATDFGGGAVRDNADLNALVASTTALGRVGEADDIGAAITALLSDAMHWTNGTRIEVSGGQSL</sequence>
<accession>A0A1I4WKE5</accession>
<dbReference type="InterPro" id="IPR036291">
    <property type="entry name" value="NAD(P)-bd_dom_sf"/>
</dbReference>
<evidence type="ECO:0000313" key="4">
    <source>
        <dbReference type="EMBL" id="SFN14241.1"/>
    </source>
</evidence>
<dbReference type="EMBL" id="FOVF01000005">
    <property type="protein sequence ID" value="SFN14241.1"/>
    <property type="molecule type" value="Genomic_DNA"/>
</dbReference>
<dbReference type="RefSeq" id="WP_092405805.1">
    <property type="nucleotide sequence ID" value="NZ_FOVF01000005.1"/>
</dbReference>
<dbReference type="SMART" id="SM00822">
    <property type="entry name" value="PKS_KR"/>
    <property type="match status" value="1"/>
</dbReference>
<keyword evidence="2" id="KW-0560">Oxidoreductase</keyword>
<dbReference type="AlphaFoldDB" id="A0A1I4WKE5"/>
<name>A0A1I4WKE5_9GAMM</name>
<dbReference type="Proteomes" id="UP000198575">
    <property type="component" value="Unassembled WGS sequence"/>
</dbReference>